<accession>A0A8J7HSA8</accession>
<organism evidence="2 3">
    <name type="scientific">Amazonocrinis nigriterrae CENA67</name>
    <dbReference type="NCBI Taxonomy" id="2794033"/>
    <lineage>
        <taxon>Bacteria</taxon>
        <taxon>Bacillati</taxon>
        <taxon>Cyanobacteriota</taxon>
        <taxon>Cyanophyceae</taxon>
        <taxon>Nostocales</taxon>
        <taxon>Nostocaceae</taxon>
        <taxon>Amazonocrinis</taxon>
        <taxon>Amazonocrinis nigriterrae</taxon>
    </lineage>
</organism>
<dbReference type="InterPro" id="IPR025668">
    <property type="entry name" value="Tnp_DDE_dom"/>
</dbReference>
<evidence type="ECO:0000259" key="1">
    <source>
        <dbReference type="Pfam" id="PF13737"/>
    </source>
</evidence>
<dbReference type="EMBL" id="JAECZC010000055">
    <property type="protein sequence ID" value="MBH8564971.1"/>
    <property type="molecule type" value="Genomic_DNA"/>
</dbReference>
<dbReference type="Proteomes" id="UP000632766">
    <property type="component" value="Unassembled WGS sequence"/>
</dbReference>
<dbReference type="AlphaFoldDB" id="A0A8J7HSA8"/>
<feature type="domain" description="Transposase DDE" evidence="1">
    <location>
        <begin position="1"/>
        <end position="47"/>
    </location>
</feature>
<sequence>MGIELAVPDHSTLSRRLSKLSVELPVVPKDKAVHVVVDSTGVKVYGESEWKVRTHGVGKRRTKPHVDIVLALVGVARFPDTFL</sequence>
<name>A0A8J7HSA8_9NOST</name>
<gene>
    <name evidence="2" type="ORF">I8748_22765</name>
</gene>
<reference evidence="2 3" key="1">
    <citation type="journal article" date="2021" name="Int. J. Syst. Evol. Microbiol.">
        <title>Amazonocrinis nigriterrae gen. nov., sp. nov., Atlanticothrix silvestris gen. nov., sp. nov. and Dendronalium phyllosphericum gen. nov., sp. nov., nostocacean cyanobacteria from Brazilian environments.</title>
        <authorList>
            <person name="Alvarenga D.O."/>
            <person name="Andreote A.P.D."/>
            <person name="Branco L.H.Z."/>
            <person name="Delbaje E."/>
            <person name="Cruz R.B."/>
            <person name="Varani A.M."/>
            <person name="Fiore M.F."/>
        </authorList>
    </citation>
    <scope>NUCLEOTIDE SEQUENCE [LARGE SCALE GENOMIC DNA]</scope>
    <source>
        <strain evidence="2 3">CENA67</strain>
    </source>
</reference>
<dbReference type="Pfam" id="PF13737">
    <property type="entry name" value="DDE_Tnp_1_5"/>
    <property type="match status" value="1"/>
</dbReference>
<protein>
    <submittedName>
        <fullName evidence="2">Transposase</fullName>
    </submittedName>
</protein>
<proteinExistence type="predicted"/>
<keyword evidence="3" id="KW-1185">Reference proteome</keyword>
<evidence type="ECO:0000313" key="2">
    <source>
        <dbReference type="EMBL" id="MBH8564971.1"/>
    </source>
</evidence>
<comment type="caution">
    <text evidence="2">The sequence shown here is derived from an EMBL/GenBank/DDBJ whole genome shotgun (WGS) entry which is preliminary data.</text>
</comment>
<evidence type="ECO:0000313" key="3">
    <source>
        <dbReference type="Proteomes" id="UP000632766"/>
    </source>
</evidence>